<gene>
    <name evidence="1" type="ORF">PLEPLA_LOCUS13504</name>
</gene>
<comment type="caution">
    <text evidence="1">The sequence shown here is derived from an EMBL/GenBank/DDBJ whole genome shotgun (WGS) entry which is preliminary data.</text>
</comment>
<evidence type="ECO:0000313" key="1">
    <source>
        <dbReference type="EMBL" id="CAB1425572.1"/>
    </source>
</evidence>
<dbReference type="EMBL" id="CADEAL010000815">
    <property type="protein sequence ID" value="CAB1425572.1"/>
    <property type="molecule type" value="Genomic_DNA"/>
</dbReference>
<dbReference type="AlphaFoldDB" id="A0A9N7U7I1"/>
<evidence type="ECO:0000313" key="2">
    <source>
        <dbReference type="Proteomes" id="UP001153269"/>
    </source>
</evidence>
<protein>
    <submittedName>
        <fullName evidence="1">Uncharacterized protein</fullName>
    </submittedName>
</protein>
<dbReference type="Proteomes" id="UP001153269">
    <property type="component" value="Unassembled WGS sequence"/>
</dbReference>
<name>A0A9N7U7I1_PLEPL</name>
<keyword evidence="2" id="KW-1185">Reference proteome</keyword>
<proteinExistence type="predicted"/>
<reference evidence="1" key="1">
    <citation type="submission" date="2020-03" db="EMBL/GenBank/DDBJ databases">
        <authorList>
            <person name="Weist P."/>
        </authorList>
    </citation>
    <scope>NUCLEOTIDE SEQUENCE</scope>
</reference>
<organism evidence="1 2">
    <name type="scientific">Pleuronectes platessa</name>
    <name type="common">European plaice</name>
    <dbReference type="NCBI Taxonomy" id="8262"/>
    <lineage>
        <taxon>Eukaryota</taxon>
        <taxon>Metazoa</taxon>
        <taxon>Chordata</taxon>
        <taxon>Craniata</taxon>
        <taxon>Vertebrata</taxon>
        <taxon>Euteleostomi</taxon>
        <taxon>Actinopterygii</taxon>
        <taxon>Neopterygii</taxon>
        <taxon>Teleostei</taxon>
        <taxon>Neoteleostei</taxon>
        <taxon>Acanthomorphata</taxon>
        <taxon>Carangaria</taxon>
        <taxon>Pleuronectiformes</taxon>
        <taxon>Pleuronectoidei</taxon>
        <taxon>Pleuronectidae</taxon>
        <taxon>Pleuronectes</taxon>
    </lineage>
</organism>
<sequence length="161" mass="17666">MEEVHVAERWRLHAAAGSTGRLGPEDDQYLPLKAPWGLQSDLFAGLNLESPSLGPRLVLQLVPERERQRGKRGLVSKLVPQGKCGVQNFAGGHHLKSVWLEDEPLYLQSVSRPSVQSFLFLYLLKAMLVQSKQSGSETEPVRLVSAPDPIPQGFCPGSLCG</sequence>
<accession>A0A9N7U7I1</accession>